<gene>
    <name evidence="2" type="ORF">Y1Q_0021121</name>
</gene>
<dbReference type="AlphaFoldDB" id="A0A151NRS0"/>
<feature type="region of interest" description="Disordered" evidence="1">
    <location>
        <begin position="16"/>
        <end position="67"/>
    </location>
</feature>
<evidence type="ECO:0000313" key="2">
    <source>
        <dbReference type="EMBL" id="KYO39484.1"/>
    </source>
</evidence>
<evidence type="ECO:0000313" key="3">
    <source>
        <dbReference type="Proteomes" id="UP000050525"/>
    </source>
</evidence>
<reference evidence="2 3" key="1">
    <citation type="journal article" date="2012" name="Genome Biol.">
        <title>Sequencing three crocodilian genomes to illuminate the evolution of archosaurs and amniotes.</title>
        <authorList>
            <person name="St John J.A."/>
            <person name="Braun E.L."/>
            <person name="Isberg S.R."/>
            <person name="Miles L.G."/>
            <person name="Chong A.Y."/>
            <person name="Gongora J."/>
            <person name="Dalzell P."/>
            <person name="Moran C."/>
            <person name="Bed'hom B."/>
            <person name="Abzhanov A."/>
            <person name="Burgess S.C."/>
            <person name="Cooksey A.M."/>
            <person name="Castoe T.A."/>
            <person name="Crawford N.G."/>
            <person name="Densmore L.D."/>
            <person name="Drew J.C."/>
            <person name="Edwards S.V."/>
            <person name="Faircloth B.C."/>
            <person name="Fujita M.K."/>
            <person name="Greenwold M.J."/>
            <person name="Hoffmann F.G."/>
            <person name="Howard J.M."/>
            <person name="Iguchi T."/>
            <person name="Janes D.E."/>
            <person name="Khan S.Y."/>
            <person name="Kohno S."/>
            <person name="de Koning A.J."/>
            <person name="Lance S.L."/>
            <person name="McCarthy F.M."/>
            <person name="McCormack J.E."/>
            <person name="Merchant M.E."/>
            <person name="Peterson D.G."/>
            <person name="Pollock D.D."/>
            <person name="Pourmand N."/>
            <person name="Raney B.J."/>
            <person name="Roessler K.A."/>
            <person name="Sanford J.R."/>
            <person name="Sawyer R.H."/>
            <person name="Schmidt C.J."/>
            <person name="Triplett E.W."/>
            <person name="Tuberville T.D."/>
            <person name="Venegas-Anaya M."/>
            <person name="Howard J.T."/>
            <person name="Jarvis E.D."/>
            <person name="Guillette L.J.Jr."/>
            <person name="Glenn T.C."/>
            <person name="Green R.E."/>
            <person name="Ray D.A."/>
        </authorList>
    </citation>
    <scope>NUCLEOTIDE SEQUENCE [LARGE SCALE GENOMIC DNA]</scope>
    <source>
        <strain evidence="2">KSC_2009_1</strain>
    </source>
</reference>
<proteinExistence type="predicted"/>
<dbReference type="Proteomes" id="UP000050525">
    <property type="component" value="Unassembled WGS sequence"/>
</dbReference>
<comment type="caution">
    <text evidence="2">The sequence shown here is derived from an EMBL/GenBank/DDBJ whole genome shotgun (WGS) entry which is preliminary data.</text>
</comment>
<evidence type="ECO:0000256" key="1">
    <source>
        <dbReference type="SAM" id="MobiDB-lite"/>
    </source>
</evidence>
<organism evidence="2 3">
    <name type="scientific">Alligator mississippiensis</name>
    <name type="common">American alligator</name>
    <dbReference type="NCBI Taxonomy" id="8496"/>
    <lineage>
        <taxon>Eukaryota</taxon>
        <taxon>Metazoa</taxon>
        <taxon>Chordata</taxon>
        <taxon>Craniata</taxon>
        <taxon>Vertebrata</taxon>
        <taxon>Euteleostomi</taxon>
        <taxon>Archelosauria</taxon>
        <taxon>Archosauria</taxon>
        <taxon>Crocodylia</taxon>
        <taxon>Alligatoridae</taxon>
        <taxon>Alligatorinae</taxon>
        <taxon>Alligator</taxon>
    </lineage>
</organism>
<protein>
    <submittedName>
        <fullName evidence="2">Uncharacterized protein</fullName>
    </submittedName>
</protein>
<feature type="compositionally biased region" description="Basic and acidic residues" evidence="1">
    <location>
        <begin position="58"/>
        <end position="67"/>
    </location>
</feature>
<name>A0A151NRS0_ALLMI</name>
<keyword evidence="3" id="KW-1185">Reference proteome</keyword>
<dbReference type="EMBL" id="AKHW03002195">
    <property type="protein sequence ID" value="KYO39484.1"/>
    <property type="molecule type" value="Genomic_DNA"/>
</dbReference>
<accession>A0A151NRS0</accession>
<sequence length="67" mass="7707">MFFCCKNCKSILKRSQKEGKTPNYSGRLNDKPTPYNRSAGKQKVENRRNPSTALSLSRGKECETYEM</sequence>